<dbReference type="InterPro" id="IPR011096">
    <property type="entry name" value="FTP_domain"/>
</dbReference>
<dbReference type="OrthoDB" id="9790784at2"/>
<reference evidence="10" key="1">
    <citation type="submission" date="2016-10" db="EMBL/GenBank/DDBJ databases">
        <authorList>
            <person name="Varghese N."/>
            <person name="Submissions S."/>
        </authorList>
    </citation>
    <scope>NUCLEOTIDE SEQUENCE [LARGE SCALE GENOMIC DNA]</scope>
    <source>
        <strain evidence="10">CGMCC 1.11014</strain>
    </source>
</reference>
<dbReference type="InterPro" id="IPR050728">
    <property type="entry name" value="Zinc_Metalloprotease_M4"/>
</dbReference>
<evidence type="ECO:0000259" key="8">
    <source>
        <dbReference type="Pfam" id="PF07504"/>
    </source>
</evidence>
<feature type="domain" description="FTP" evidence="8">
    <location>
        <begin position="61"/>
        <end position="107"/>
    </location>
</feature>
<proteinExistence type="predicted"/>
<evidence type="ECO:0000256" key="3">
    <source>
        <dbReference type="ARBA" id="ARBA00022729"/>
    </source>
</evidence>
<accession>A0A1I7M5Y7</accession>
<dbReference type="Pfam" id="PF07504">
    <property type="entry name" value="FTP"/>
    <property type="match status" value="1"/>
</dbReference>
<dbReference type="RefSeq" id="WP_093561351.1">
    <property type="nucleotide sequence ID" value="NZ_FPBO01000063.1"/>
</dbReference>
<dbReference type="Gene3D" id="3.10.450.490">
    <property type="match status" value="1"/>
</dbReference>
<keyword evidence="2" id="KW-0479">Metal-binding</keyword>
<evidence type="ECO:0000256" key="7">
    <source>
        <dbReference type="SAM" id="SignalP"/>
    </source>
</evidence>
<gene>
    <name evidence="9" type="ORF">SAMN05216552_10634</name>
</gene>
<evidence type="ECO:0000256" key="6">
    <source>
        <dbReference type="ARBA" id="ARBA00023049"/>
    </source>
</evidence>
<dbReference type="SUPFAM" id="SSF55486">
    <property type="entry name" value="Metalloproteases ('zincins'), catalytic domain"/>
    <property type="match status" value="1"/>
</dbReference>
<keyword evidence="6" id="KW-0482">Metalloprotease</keyword>
<dbReference type="Gene3D" id="2.60.120.380">
    <property type="match status" value="1"/>
</dbReference>
<dbReference type="STRING" id="1035707.SAMN05216552_10634"/>
<evidence type="ECO:0000313" key="10">
    <source>
        <dbReference type="Proteomes" id="UP000199391"/>
    </source>
</evidence>
<evidence type="ECO:0000313" key="9">
    <source>
        <dbReference type="EMBL" id="SFV17348.1"/>
    </source>
</evidence>
<keyword evidence="3 7" id="KW-0732">Signal</keyword>
<evidence type="ECO:0000256" key="1">
    <source>
        <dbReference type="ARBA" id="ARBA00022670"/>
    </source>
</evidence>
<protein>
    <submittedName>
        <fullName evidence="9">Fungalysin/Thermolysin Propeptide Motif</fullName>
    </submittedName>
</protein>
<dbReference type="PANTHER" id="PTHR33794">
    <property type="entry name" value="BACILLOLYSIN"/>
    <property type="match status" value="1"/>
</dbReference>
<evidence type="ECO:0000256" key="4">
    <source>
        <dbReference type="ARBA" id="ARBA00022801"/>
    </source>
</evidence>
<feature type="chain" id="PRO_5011590621" evidence="7">
    <location>
        <begin position="24"/>
        <end position="707"/>
    </location>
</feature>
<dbReference type="AlphaFoldDB" id="A0A1I7M5Y7"/>
<keyword evidence="10" id="KW-1185">Reference proteome</keyword>
<keyword evidence="4" id="KW-0378">Hydrolase</keyword>
<dbReference type="Gene3D" id="1.10.390.10">
    <property type="entry name" value="Neutral Protease Domain 2"/>
    <property type="match status" value="1"/>
</dbReference>
<evidence type="ECO:0000256" key="5">
    <source>
        <dbReference type="ARBA" id="ARBA00022833"/>
    </source>
</evidence>
<evidence type="ECO:0000256" key="2">
    <source>
        <dbReference type="ARBA" id="ARBA00022723"/>
    </source>
</evidence>
<organism evidence="9 10">
    <name type="scientific">Pseudoduganella namucuonensis</name>
    <dbReference type="NCBI Taxonomy" id="1035707"/>
    <lineage>
        <taxon>Bacteria</taxon>
        <taxon>Pseudomonadati</taxon>
        <taxon>Pseudomonadota</taxon>
        <taxon>Betaproteobacteria</taxon>
        <taxon>Burkholderiales</taxon>
        <taxon>Oxalobacteraceae</taxon>
        <taxon>Telluria group</taxon>
        <taxon>Pseudoduganella</taxon>
    </lineage>
</organism>
<dbReference type="PANTHER" id="PTHR33794:SF1">
    <property type="entry name" value="BACILLOLYSIN"/>
    <property type="match status" value="1"/>
</dbReference>
<dbReference type="GO" id="GO:0006508">
    <property type="term" value="P:proteolysis"/>
    <property type="evidence" value="ECO:0007669"/>
    <property type="project" value="UniProtKB-KW"/>
</dbReference>
<keyword evidence="1" id="KW-0645">Protease</keyword>
<dbReference type="GO" id="GO:0008237">
    <property type="term" value="F:metallopeptidase activity"/>
    <property type="evidence" value="ECO:0007669"/>
    <property type="project" value="UniProtKB-KW"/>
</dbReference>
<keyword evidence="5" id="KW-0862">Zinc</keyword>
<name>A0A1I7M5Y7_9BURK</name>
<dbReference type="SUPFAM" id="SSF89260">
    <property type="entry name" value="Collagen-binding domain"/>
    <property type="match status" value="1"/>
</dbReference>
<dbReference type="Proteomes" id="UP000199391">
    <property type="component" value="Unassembled WGS sequence"/>
</dbReference>
<dbReference type="InterPro" id="IPR027268">
    <property type="entry name" value="Peptidase_M4/M1_CTD_sf"/>
</dbReference>
<sequence length="707" mass="75227">MRQLNRSIIASLIVLAYAGAAHAGSFAVDNLTVFSNTSANSAEEVLRQNAAQFGLPASLNNLVLVNVKESLTGKHYHYQQMLRGLPVNRAEIVVSIGKNGKLQKIYNETRHISDKVDANAVNQLYNQAQITEDQALDKGWRNMKVQHALIDPPSTELVWMPTKDGVQLARKVKIEAQMPTGGFVQFLNAHNGEVIDSYSTSLPRKGERSLAARANAPGQMLDRQAATKAAADTRAARTTLAAQSVAAVASGINGSGNTFDPDPRTALKLDSLADTSSAATFDPAYANKTLLDLTVTGGVYKLTGPYVNIKNIEAPNTAPSTTTNGVWTAKRGNNAFDDTNVYFHLDQNQRYIQSLGFTGTKSIINRPLDVDTDGVNGDDNSHYSHGGATDYLAFGHGCVNDSEDADVILHEYGHGIQANINSSWSGGDTGAMGEGFGDYWAASYSYSTANGKTYHPEWAFSWDGHGACWGGRAMNRTDAKYNSAKTYGAHQSVTENGVTFQSDELWSAPLYESMVALLAAGKPRANIDQIILEAHFGLGSNIKMPAMATAIVNAAKNLYPSDLSYANTFQAKFEAQNILGAVLPPGPTISETESNNTTATANTIATAGTTVNGAMSASGDVDYFKVTIPAGKTLTVTMTPNATSDYDLELYSSTGTKLSSSTKGTGQADVVTRANTGSTGLVVYAKVIYYSGGTGATNGKYSLVAGW</sequence>
<dbReference type="GO" id="GO:0046872">
    <property type="term" value="F:metal ion binding"/>
    <property type="evidence" value="ECO:0007669"/>
    <property type="project" value="UniProtKB-KW"/>
</dbReference>
<feature type="signal peptide" evidence="7">
    <location>
        <begin position="1"/>
        <end position="23"/>
    </location>
</feature>
<dbReference type="EMBL" id="FPBO01000063">
    <property type="protein sequence ID" value="SFV17348.1"/>
    <property type="molecule type" value="Genomic_DNA"/>
</dbReference>